<dbReference type="EMBL" id="JABAIL010000005">
    <property type="protein sequence ID" value="NLR92772.1"/>
    <property type="molecule type" value="Genomic_DNA"/>
</dbReference>
<dbReference type="InterPro" id="IPR013783">
    <property type="entry name" value="Ig-like_fold"/>
</dbReference>
<gene>
    <name evidence="2" type="ORF">HGP29_16250</name>
</gene>
<accession>A0A7X8SMA0</accession>
<evidence type="ECO:0000313" key="2">
    <source>
        <dbReference type="EMBL" id="NLR92772.1"/>
    </source>
</evidence>
<keyword evidence="1" id="KW-0732">Signal</keyword>
<name>A0A7X8SMA0_9BACT</name>
<dbReference type="InterPro" id="IPR011467">
    <property type="entry name" value="DUF1573"/>
</dbReference>
<proteinExistence type="predicted"/>
<sequence>MKLLKSLSVLLISMVCFISCGEKAKKTENNQSSVSVTNSNEKSGPLAKIKFNEKEYDFGTITEGDKVTHIFKYKNVGEVPLTITNVKTTCGCTAPNWDRKPLAPGEESELTVTFNSSHKKGRQVKKITLYANVEDGLDAVIIKTMVNPKEEAKTM</sequence>
<dbReference type="Pfam" id="PF07610">
    <property type="entry name" value="DUF1573"/>
    <property type="match status" value="1"/>
</dbReference>
<protein>
    <submittedName>
        <fullName evidence="2">DUF1573 domain-containing protein</fullName>
    </submittedName>
</protein>
<evidence type="ECO:0000256" key="1">
    <source>
        <dbReference type="SAM" id="SignalP"/>
    </source>
</evidence>
<dbReference type="PANTHER" id="PTHR37833:SF1">
    <property type="entry name" value="SIGNAL PEPTIDE PROTEIN"/>
    <property type="match status" value="1"/>
</dbReference>
<evidence type="ECO:0000313" key="3">
    <source>
        <dbReference type="Proteomes" id="UP000585050"/>
    </source>
</evidence>
<reference evidence="2 3" key="1">
    <citation type="submission" date="2020-04" db="EMBL/GenBank/DDBJ databases">
        <title>Flammeovirga sp. SR4, a novel species isolated from seawater.</title>
        <authorList>
            <person name="Wang X."/>
        </authorList>
    </citation>
    <scope>NUCLEOTIDE SEQUENCE [LARGE SCALE GENOMIC DNA]</scope>
    <source>
        <strain evidence="2 3">SR4</strain>
    </source>
</reference>
<feature type="signal peptide" evidence="1">
    <location>
        <begin position="1"/>
        <end position="24"/>
    </location>
</feature>
<comment type="caution">
    <text evidence="2">The sequence shown here is derived from an EMBL/GenBank/DDBJ whole genome shotgun (WGS) entry which is preliminary data.</text>
</comment>
<keyword evidence="3" id="KW-1185">Reference proteome</keyword>
<dbReference type="Gene3D" id="2.60.40.10">
    <property type="entry name" value="Immunoglobulins"/>
    <property type="match status" value="1"/>
</dbReference>
<dbReference type="AlphaFoldDB" id="A0A7X8SMA0"/>
<feature type="chain" id="PRO_5031004820" evidence="1">
    <location>
        <begin position="25"/>
        <end position="155"/>
    </location>
</feature>
<dbReference type="Proteomes" id="UP000585050">
    <property type="component" value="Unassembled WGS sequence"/>
</dbReference>
<dbReference type="RefSeq" id="WP_168883492.1">
    <property type="nucleotide sequence ID" value="NZ_JABAIL010000005.1"/>
</dbReference>
<organism evidence="2 3">
    <name type="scientific">Flammeovirga agarivorans</name>
    <dbReference type="NCBI Taxonomy" id="2726742"/>
    <lineage>
        <taxon>Bacteria</taxon>
        <taxon>Pseudomonadati</taxon>
        <taxon>Bacteroidota</taxon>
        <taxon>Cytophagia</taxon>
        <taxon>Cytophagales</taxon>
        <taxon>Flammeovirgaceae</taxon>
        <taxon>Flammeovirga</taxon>
    </lineage>
</organism>
<dbReference type="PANTHER" id="PTHR37833">
    <property type="entry name" value="LIPOPROTEIN-RELATED"/>
    <property type="match status" value="1"/>
</dbReference>